<evidence type="ECO:0000313" key="3">
    <source>
        <dbReference type="EMBL" id="SPQ99530.1"/>
    </source>
</evidence>
<protein>
    <submittedName>
        <fullName evidence="3">Uncharacterized protein</fullName>
    </submittedName>
</protein>
<dbReference type="SUPFAM" id="SSF54637">
    <property type="entry name" value="Thioesterase/thiol ester dehydrase-isomerase"/>
    <property type="match status" value="1"/>
</dbReference>
<keyword evidence="2" id="KW-0378">Hydrolase</keyword>
<dbReference type="EMBL" id="OVEO01000012">
    <property type="protein sequence ID" value="SPQ99530.1"/>
    <property type="molecule type" value="Genomic_DNA"/>
</dbReference>
<dbReference type="Gene3D" id="3.10.129.10">
    <property type="entry name" value="Hotdog Thioesterase"/>
    <property type="match status" value="1"/>
</dbReference>
<dbReference type="AlphaFoldDB" id="A0A3P3YI41"/>
<accession>A0A3P3YI41</accession>
<keyword evidence="3" id="KW-0496">Mitochondrion</keyword>
<dbReference type="InterPro" id="IPR029069">
    <property type="entry name" value="HotDog_dom_sf"/>
</dbReference>
<dbReference type="PANTHER" id="PTHR31793">
    <property type="entry name" value="4-HYDROXYBENZOYL-COA THIOESTERASE FAMILY MEMBER"/>
    <property type="match status" value="1"/>
</dbReference>
<dbReference type="GO" id="GO:0047617">
    <property type="term" value="F:fatty acyl-CoA hydrolase activity"/>
    <property type="evidence" value="ECO:0007669"/>
    <property type="project" value="TreeGrafter"/>
</dbReference>
<dbReference type="InterPro" id="IPR050563">
    <property type="entry name" value="4-hydroxybenzoyl-CoA_TE"/>
</dbReference>
<evidence type="ECO:0000256" key="1">
    <source>
        <dbReference type="ARBA" id="ARBA00005953"/>
    </source>
</evidence>
<evidence type="ECO:0000313" key="4">
    <source>
        <dbReference type="Proteomes" id="UP000290189"/>
    </source>
</evidence>
<dbReference type="Pfam" id="PF13279">
    <property type="entry name" value="4HBT_2"/>
    <property type="match status" value="1"/>
</dbReference>
<dbReference type="PANTHER" id="PTHR31793:SF27">
    <property type="entry name" value="NOVEL THIOESTERASE SUPERFAMILY DOMAIN AND SAPOSIN A-TYPE DOMAIN CONTAINING PROTEIN (0610012H03RIK)"/>
    <property type="match status" value="1"/>
</dbReference>
<comment type="similarity">
    <text evidence="1">Belongs to the 4-hydroxybenzoyl-CoA thioesterase family.</text>
</comment>
<geneLocation type="mitochondrion" evidence="3"/>
<proteinExistence type="inferred from homology"/>
<dbReference type="CDD" id="cd00586">
    <property type="entry name" value="4HBT"/>
    <property type="match status" value="1"/>
</dbReference>
<gene>
    <name evidence="3" type="ORF">PLBR_LOCUS6745</name>
</gene>
<organism evidence="3 4">
    <name type="scientific">Plasmodiophora brassicae</name>
    <name type="common">Clubroot disease agent</name>
    <dbReference type="NCBI Taxonomy" id="37360"/>
    <lineage>
        <taxon>Eukaryota</taxon>
        <taxon>Sar</taxon>
        <taxon>Rhizaria</taxon>
        <taxon>Endomyxa</taxon>
        <taxon>Phytomyxea</taxon>
        <taxon>Plasmodiophorida</taxon>
        <taxon>Plasmodiophoridae</taxon>
        <taxon>Plasmodiophora</taxon>
    </lineage>
</organism>
<evidence type="ECO:0000256" key="2">
    <source>
        <dbReference type="ARBA" id="ARBA00022801"/>
    </source>
</evidence>
<reference evidence="3 4" key="1">
    <citation type="submission" date="2018-03" db="EMBL/GenBank/DDBJ databases">
        <authorList>
            <person name="Fogelqvist J."/>
        </authorList>
    </citation>
    <scope>NUCLEOTIDE SEQUENCE [LARGE SCALE GENOMIC DNA]</scope>
</reference>
<name>A0A3P3YI41_PLABS</name>
<dbReference type="Proteomes" id="UP000290189">
    <property type="component" value="Unassembled WGS sequence"/>
</dbReference>
<sequence>MTRNRLLPMGVRTAPTMWRRALSTSSVSQAPRVVPNRGAYKCWVDIQTRWSDQDAFGHVTNSVFYSYFDTAITHVLIRRFNMMIGQTPTHALPAIPFVVASSCNYHRQISHPSVINAGVSISKLGNSSVTYQIGIFTSDGDRDSAAASGTLVHVFVDRDSHRPIPLPADLRQDLSEILVAAPAS</sequence>